<feature type="chain" id="PRO_5021203231" evidence="1">
    <location>
        <begin position="19"/>
        <end position="150"/>
    </location>
</feature>
<organism evidence="2 3">
    <name type="scientific">Sandaracinobacter neustonicus</name>
    <dbReference type="NCBI Taxonomy" id="1715348"/>
    <lineage>
        <taxon>Bacteria</taxon>
        <taxon>Pseudomonadati</taxon>
        <taxon>Pseudomonadota</taxon>
        <taxon>Alphaproteobacteria</taxon>
        <taxon>Sphingomonadales</taxon>
        <taxon>Sphingosinicellaceae</taxon>
        <taxon>Sandaracinobacter</taxon>
    </lineage>
</organism>
<dbReference type="AlphaFoldDB" id="A0A501XXK4"/>
<feature type="signal peptide" evidence="1">
    <location>
        <begin position="1"/>
        <end position="18"/>
    </location>
</feature>
<accession>A0A501XXK4</accession>
<keyword evidence="3" id="KW-1185">Reference proteome</keyword>
<evidence type="ECO:0000313" key="3">
    <source>
        <dbReference type="Proteomes" id="UP000319897"/>
    </source>
</evidence>
<evidence type="ECO:0000313" key="2">
    <source>
        <dbReference type="EMBL" id="TPE65219.1"/>
    </source>
</evidence>
<name>A0A501XXK4_9SPHN</name>
<dbReference type="EMBL" id="VFSU01000001">
    <property type="protein sequence ID" value="TPE65219.1"/>
    <property type="molecule type" value="Genomic_DNA"/>
</dbReference>
<gene>
    <name evidence="2" type="ORF">FJQ54_00105</name>
</gene>
<proteinExistence type="predicted"/>
<evidence type="ECO:0000256" key="1">
    <source>
        <dbReference type="SAM" id="SignalP"/>
    </source>
</evidence>
<reference evidence="2 3" key="1">
    <citation type="submission" date="2019-06" db="EMBL/GenBank/DDBJ databases">
        <authorList>
            <person name="Lee I."/>
            <person name="Jang G.I."/>
            <person name="Hwang C.Y."/>
        </authorList>
    </citation>
    <scope>NUCLEOTIDE SEQUENCE [LARGE SCALE GENOMIC DNA]</scope>
    <source>
        <strain evidence="2 3">PAMC 28131</strain>
    </source>
</reference>
<keyword evidence="1" id="KW-0732">Signal</keyword>
<protein>
    <submittedName>
        <fullName evidence="2">Uncharacterized protein</fullName>
    </submittedName>
</protein>
<sequence length="150" mass="15867">MRTLPFIAAALIAAPAMAQSGWTVESSADTAALSFGKPETANAFRMDCSAKGTSFTTWTSRLPRNVTEGEFPTRMSVFQGNREIIIGSTGRVLPSGGTRIDGLLDNAPAFLDGLTRQSRLVVVTFAGRATAPSPSAETLLQFRNACPKGN</sequence>
<dbReference type="RefSeq" id="WP_140926140.1">
    <property type="nucleotide sequence ID" value="NZ_VFSU01000001.1"/>
</dbReference>
<dbReference type="Proteomes" id="UP000319897">
    <property type="component" value="Unassembled WGS sequence"/>
</dbReference>
<comment type="caution">
    <text evidence="2">The sequence shown here is derived from an EMBL/GenBank/DDBJ whole genome shotgun (WGS) entry which is preliminary data.</text>
</comment>